<evidence type="ECO:0000256" key="2">
    <source>
        <dbReference type="ARBA" id="ARBA00008097"/>
    </source>
</evidence>
<evidence type="ECO:0000259" key="9">
    <source>
        <dbReference type="PROSITE" id="PS51160"/>
    </source>
</evidence>
<evidence type="ECO:0000259" key="10">
    <source>
        <dbReference type="PROSITE" id="PS51163"/>
    </source>
</evidence>
<dbReference type="GO" id="GO:0003998">
    <property type="term" value="F:acylphosphatase activity"/>
    <property type="evidence" value="ECO:0007669"/>
    <property type="project" value="UniProtKB-EC"/>
</dbReference>
<dbReference type="SUPFAM" id="SSF54975">
    <property type="entry name" value="Acylphosphatase/BLUF domain-like"/>
    <property type="match status" value="1"/>
</dbReference>
<dbReference type="EC" id="3.6.1.7" evidence="8"/>
<dbReference type="InterPro" id="IPR041440">
    <property type="entry name" value="HypF_C"/>
</dbReference>
<dbReference type="PROSITE" id="PS51163">
    <property type="entry name" value="YRDC"/>
    <property type="match status" value="1"/>
</dbReference>
<feature type="active site" evidence="8">
    <location>
        <position position="64"/>
    </location>
</feature>
<proteinExistence type="inferred from homology"/>
<dbReference type="Proteomes" id="UP000014400">
    <property type="component" value="Unassembled WGS sequence"/>
</dbReference>
<comment type="similarity">
    <text evidence="2">Belongs to the carbamoyltransferase HypF family.</text>
</comment>
<dbReference type="Gene3D" id="3.90.870.50">
    <property type="match status" value="1"/>
</dbReference>
<dbReference type="InterPro" id="IPR055128">
    <property type="entry name" value="HypF_C_2"/>
</dbReference>
<dbReference type="EMBL" id="ATCF01000018">
    <property type="protein sequence ID" value="EPD99057.1"/>
    <property type="molecule type" value="Genomic_DNA"/>
</dbReference>
<dbReference type="GO" id="GO:0016743">
    <property type="term" value="F:carboxyl- or carbamoyltransferase activity"/>
    <property type="evidence" value="ECO:0007669"/>
    <property type="project" value="InterPro"/>
</dbReference>
<dbReference type="InterPro" id="IPR004421">
    <property type="entry name" value="Carbamoyltransferase_HypF"/>
</dbReference>
<evidence type="ECO:0000256" key="7">
    <source>
        <dbReference type="ARBA" id="ARBA00048220"/>
    </source>
</evidence>
<dbReference type="InterPro" id="IPR036046">
    <property type="entry name" value="Acylphosphatase-like_dom_sf"/>
</dbReference>
<keyword evidence="8" id="KW-0378">Hydrolase</keyword>
<name>S3BYB2_9BURK</name>
<dbReference type="InterPro" id="IPR051060">
    <property type="entry name" value="Carbamoyltrans_HypF-like"/>
</dbReference>
<comment type="catalytic activity">
    <reaction evidence="7">
        <text>C-terminal L-cysteinyl-[HypE protein] + carbamoyl phosphate + ATP + H2O = C-terminal S-carboxamide-L-cysteinyl-[HypE protein] + AMP + phosphate + diphosphate + H(+)</text>
        <dbReference type="Rhea" id="RHEA:55636"/>
        <dbReference type="Rhea" id="RHEA-COMP:14247"/>
        <dbReference type="Rhea" id="RHEA-COMP:14392"/>
        <dbReference type="ChEBI" id="CHEBI:15377"/>
        <dbReference type="ChEBI" id="CHEBI:15378"/>
        <dbReference type="ChEBI" id="CHEBI:30616"/>
        <dbReference type="ChEBI" id="CHEBI:33019"/>
        <dbReference type="ChEBI" id="CHEBI:43474"/>
        <dbReference type="ChEBI" id="CHEBI:58228"/>
        <dbReference type="ChEBI" id="CHEBI:76913"/>
        <dbReference type="ChEBI" id="CHEBI:139126"/>
        <dbReference type="ChEBI" id="CHEBI:456215"/>
    </reaction>
</comment>
<dbReference type="GO" id="GO:0016874">
    <property type="term" value="F:ligase activity"/>
    <property type="evidence" value="ECO:0007669"/>
    <property type="project" value="UniProtKB-KW"/>
</dbReference>
<feature type="domain" description="YrdC-like" evidence="10">
    <location>
        <begin position="228"/>
        <end position="435"/>
    </location>
</feature>
<evidence type="ECO:0000256" key="8">
    <source>
        <dbReference type="PROSITE-ProRule" id="PRU00520"/>
    </source>
</evidence>
<keyword evidence="5" id="KW-0863">Zinc-finger</keyword>
<comment type="caution">
    <text evidence="11">The sequence shown here is derived from an EMBL/GenBank/DDBJ whole genome shotgun (WGS) entry which is preliminary data.</text>
</comment>
<gene>
    <name evidence="11" type="ORF">HMPREF1476_01328</name>
</gene>
<dbReference type="Pfam" id="PF00708">
    <property type="entry name" value="Acylphosphatase"/>
    <property type="match status" value="1"/>
</dbReference>
<dbReference type="eggNOG" id="COG0068">
    <property type="taxonomic scope" value="Bacteria"/>
</dbReference>
<reference evidence="11 12" key="1">
    <citation type="submission" date="2013-04" db="EMBL/GenBank/DDBJ databases">
        <title>The Genome Sequence of Sutterella wadsworthensis HGA0223.</title>
        <authorList>
            <consortium name="The Broad Institute Genomics Platform"/>
            <person name="Earl A."/>
            <person name="Ward D."/>
            <person name="Feldgarden M."/>
            <person name="Gevers D."/>
            <person name="Schmidt T.M."/>
            <person name="Dover J."/>
            <person name="Dai D."/>
            <person name="Walker B."/>
            <person name="Young S."/>
            <person name="Zeng Q."/>
            <person name="Gargeya S."/>
            <person name="Fitzgerald M."/>
            <person name="Haas B."/>
            <person name="Abouelleil A."/>
            <person name="Allen A.W."/>
            <person name="Alvarado L."/>
            <person name="Arachchi H.M."/>
            <person name="Berlin A.M."/>
            <person name="Chapman S.B."/>
            <person name="Gainer-Dewar J."/>
            <person name="Goldberg J."/>
            <person name="Griggs A."/>
            <person name="Gujja S."/>
            <person name="Hansen M."/>
            <person name="Howarth C."/>
            <person name="Imamovic A."/>
            <person name="Ireland A."/>
            <person name="Larimer J."/>
            <person name="McCowan C."/>
            <person name="Murphy C."/>
            <person name="Pearson M."/>
            <person name="Poon T.W."/>
            <person name="Priest M."/>
            <person name="Roberts A."/>
            <person name="Saif S."/>
            <person name="Shea T."/>
            <person name="Sisk P."/>
            <person name="Sykes S."/>
            <person name="Wortman J."/>
            <person name="Nusbaum C."/>
            <person name="Birren B."/>
        </authorList>
    </citation>
    <scope>NUCLEOTIDE SEQUENCE [LARGE SCALE GENOMIC DNA]</scope>
    <source>
        <strain evidence="11 12">HGA0223</strain>
    </source>
</reference>
<keyword evidence="3" id="KW-0436">Ligase</keyword>
<dbReference type="GO" id="GO:0051604">
    <property type="term" value="P:protein maturation"/>
    <property type="evidence" value="ECO:0007669"/>
    <property type="project" value="TreeGrafter"/>
</dbReference>
<dbReference type="Gene3D" id="3.30.420.360">
    <property type="match status" value="1"/>
</dbReference>
<dbReference type="PANTHER" id="PTHR42959">
    <property type="entry name" value="CARBAMOYLTRANSFERASE"/>
    <property type="match status" value="1"/>
</dbReference>
<dbReference type="STRING" id="1203554.HMPREF1476_01328"/>
<dbReference type="PANTHER" id="PTHR42959:SF1">
    <property type="entry name" value="CARBAMOYLTRANSFERASE HYPF"/>
    <property type="match status" value="1"/>
</dbReference>
<dbReference type="SUPFAM" id="SSF55821">
    <property type="entry name" value="YrdC/RibB"/>
    <property type="match status" value="1"/>
</dbReference>
<keyword evidence="12" id="KW-1185">Reference proteome</keyword>
<evidence type="ECO:0000256" key="4">
    <source>
        <dbReference type="ARBA" id="ARBA00022723"/>
    </source>
</evidence>
<dbReference type="PATRIC" id="fig|1203554.3.peg.1389"/>
<dbReference type="HOGENOM" id="CLU_009164_0_0_4"/>
<dbReference type="Gene3D" id="3.30.420.40">
    <property type="match status" value="1"/>
</dbReference>
<keyword evidence="4" id="KW-0479">Metal-binding</keyword>
<evidence type="ECO:0000256" key="6">
    <source>
        <dbReference type="ARBA" id="ARBA00022833"/>
    </source>
</evidence>
<dbReference type="AlphaFoldDB" id="S3BYB2"/>
<feature type="active site" evidence="8">
    <location>
        <position position="46"/>
    </location>
</feature>
<dbReference type="GO" id="GO:0008270">
    <property type="term" value="F:zinc ion binding"/>
    <property type="evidence" value="ECO:0007669"/>
    <property type="project" value="UniProtKB-KW"/>
</dbReference>
<dbReference type="NCBIfam" id="TIGR00143">
    <property type="entry name" value="hypF"/>
    <property type="match status" value="1"/>
</dbReference>
<comment type="catalytic activity">
    <reaction evidence="8">
        <text>an acyl phosphate + H2O = a carboxylate + phosphate + H(+)</text>
        <dbReference type="Rhea" id="RHEA:14965"/>
        <dbReference type="ChEBI" id="CHEBI:15377"/>
        <dbReference type="ChEBI" id="CHEBI:15378"/>
        <dbReference type="ChEBI" id="CHEBI:29067"/>
        <dbReference type="ChEBI" id="CHEBI:43474"/>
        <dbReference type="ChEBI" id="CHEBI:59918"/>
        <dbReference type="EC" id="3.6.1.7"/>
    </reaction>
</comment>
<evidence type="ECO:0000313" key="11">
    <source>
        <dbReference type="EMBL" id="EPD99057.1"/>
    </source>
</evidence>
<dbReference type="InterPro" id="IPR017945">
    <property type="entry name" value="DHBP_synth_RibB-like_a/b_dom"/>
</dbReference>
<feature type="domain" description="Acylphosphatase-like" evidence="9">
    <location>
        <begin position="31"/>
        <end position="117"/>
    </location>
</feature>
<dbReference type="InterPro" id="IPR017968">
    <property type="entry name" value="Acylphosphatase_CS"/>
</dbReference>
<evidence type="ECO:0000256" key="5">
    <source>
        <dbReference type="ARBA" id="ARBA00022771"/>
    </source>
</evidence>
<sequence>MKQPSELLQEHSVHKENIVTLTNVNAKDIEARLVRVNGLVQGVGFRPTVWRIAAALNLRGEVFNDPQGVGVRLEGDPQALDAFPDALRRECPPLARIDTLEIFPAETVGFTDFRIVKSETAGEVSTMITPDASVCRACLTEVFTPANRRSRYAFTNCTHCGPRFTITRALPYDRPQTSMAVFPMCPACLKEYENPADRRFHAQPNACPVCGPELSWTDAGGRSIPNAGDPIRAAAAAIARGEIVAVKGIGGFHLVCDARNPLAVERLRTRKGRGEKPLAVMAANTQSIREFVHVSAAEEKMLLSPAHPIVLLERIESEEDPTKPRLELPGIADGVSELGVMLPYTPLHALLFHALEGEPAEADWFEKRLCPSLLVMTSANPGGEPLVIDNDEAVLRLGQIADKFLMHNREILIRCDDSVVRFVNDLPLWVRRGRGVTPEAVQIQAVPAAPGCRAPHAVLAAGSFLKNAAALTRGSELFLTQHIGDLENVASCQALELAAEHLEKILDEAPDAYACDLHPDFFSTQLAQKLAHEHQKPLVAIAHHAAHVGAVMAEAGRSTRTIGAALDGVGLGPDGSVWGGELLACSAEGFERLGTLEALPLPGGDRAARECWRMGAALLLSIDREDLIEPLLSGPEVSPWMLAALPRLAASPNTPRTSALGRWFDAAAALLGLCRIQKDEATAAMRLESAAAPILRHVPETQILAGFDPTWTIEQGVLSLAPFWKSFAAFLAHPEGRTKRRQAQAAAAFELVLSRALVDWIDAATLHDPDRADVMLSGGCFLNRTLASAVPAGLQALGIAAHLPHVVPPGDGGLALGQAWLASLALAEGRAEYPYIQDKTLFNHSRDPGCSESATSTAAPTRV</sequence>
<dbReference type="Pfam" id="PF01300">
    <property type="entry name" value="Sua5_yciO_yrdC"/>
    <property type="match status" value="1"/>
</dbReference>
<dbReference type="InterPro" id="IPR011125">
    <property type="entry name" value="Znf_HypF"/>
</dbReference>
<evidence type="ECO:0000313" key="12">
    <source>
        <dbReference type="Proteomes" id="UP000014400"/>
    </source>
</evidence>
<dbReference type="Pfam" id="PF17788">
    <property type="entry name" value="HypF_C"/>
    <property type="match status" value="1"/>
</dbReference>
<dbReference type="InterPro" id="IPR001792">
    <property type="entry name" value="Acylphosphatase-like_dom"/>
</dbReference>
<dbReference type="PROSITE" id="PS00150">
    <property type="entry name" value="ACYLPHOSPHATASE_1"/>
    <property type="match status" value="1"/>
</dbReference>
<keyword evidence="6" id="KW-0862">Zinc</keyword>
<dbReference type="InterPro" id="IPR006070">
    <property type="entry name" value="Sua5-like_dom"/>
</dbReference>
<accession>S3BYB2</accession>
<organism evidence="11 12">
    <name type="scientific">Sutterella wadsworthensis HGA0223</name>
    <dbReference type="NCBI Taxonomy" id="1203554"/>
    <lineage>
        <taxon>Bacteria</taxon>
        <taxon>Pseudomonadati</taxon>
        <taxon>Pseudomonadota</taxon>
        <taxon>Betaproteobacteria</taxon>
        <taxon>Burkholderiales</taxon>
        <taxon>Sutterellaceae</taxon>
        <taxon>Sutterella</taxon>
    </lineage>
</organism>
<dbReference type="GO" id="GO:0003725">
    <property type="term" value="F:double-stranded RNA binding"/>
    <property type="evidence" value="ECO:0007669"/>
    <property type="project" value="InterPro"/>
</dbReference>
<dbReference type="UniPathway" id="UPA00335"/>
<keyword evidence="11" id="KW-0808">Transferase</keyword>
<dbReference type="Pfam" id="PF07503">
    <property type="entry name" value="zf-HYPF"/>
    <property type="match status" value="2"/>
</dbReference>
<dbReference type="PROSITE" id="PS51160">
    <property type="entry name" value="ACYLPHOSPHATASE_3"/>
    <property type="match status" value="1"/>
</dbReference>
<comment type="pathway">
    <text evidence="1">Protein modification; [NiFe] hydrogenase maturation.</text>
</comment>
<protein>
    <recommendedName>
        <fullName evidence="8">acylphosphatase</fullName>
        <ecNumber evidence="8">3.6.1.7</ecNumber>
    </recommendedName>
</protein>
<evidence type="ECO:0000256" key="3">
    <source>
        <dbReference type="ARBA" id="ARBA00022598"/>
    </source>
</evidence>
<dbReference type="Gene3D" id="3.30.110.120">
    <property type="match status" value="1"/>
</dbReference>
<dbReference type="RefSeq" id="WP_016474560.1">
    <property type="nucleotide sequence ID" value="NZ_KE150480.1"/>
</dbReference>
<dbReference type="Pfam" id="PF22521">
    <property type="entry name" value="HypF_C_2"/>
    <property type="match status" value="1"/>
</dbReference>
<evidence type="ECO:0000256" key="1">
    <source>
        <dbReference type="ARBA" id="ARBA00004711"/>
    </source>
</evidence>